<name>A0AA86I2F6_PRIMG</name>
<dbReference type="EC" id="3.1.3.71" evidence="3"/>
<dbReference type="Proteomes" id="UP000253834">
    <property type="component" value="Chromosome"/>
</dbReference>
<evidence type="ECO:0000256" key="5">
    <source>
        <dbReference type="ARBA" id="ARBA00022801"/>
    </source>
</evidence>
<evidence type="ECO:0000256" key="6">
    <source>
        <dbReference type="ARBA" id="ARBA00022842"/>
    </source>
</evidence>
<evidence type="ECO:0000256" key="2">
    <source>
        <dbReference type="ARBA" id="ARBA00009997"/>
    </source>
</evidence>
<dbReference type="GO" id="GO:0050532">
    <property type="term" value="F:2-phosphosulfolactate phosphatase activity"/>
    <property type="evidence" value="ECO:0007669"/>
    <property type="project" value="UniProtKB-EC"/>
</dbReference>
<evidence type="ECO:0000256" key="3">
    <source>
        <dbReference type="ARBA" id="ARBA00012953"/>
    </source>
</evidence>
<organism evidence="8 9">
    <name type="scientific">Priestia megaterium</name>
    <name type="common">Bacillus megaterium</name>
    <dbReference type="NCBI Taxonomy" id="1404"/>
    <lineage>
        <taxon>Bacteria</taxon>
        <taxon>Bacillati</taxon>
        <taxon>Bacillota</taxon>
        <taxon>Bacilli</taxon>
        <taxon>Bacillales</taxon>
        <taxon>Bacillaceae</taxon>
        <taxon>Priestia</taxon>
    </lineage>
</organism>
<sequence>MKRKVHVILKKEELLAKKLEGKTVVIFDVLLATSTIAAALQQGATEVIPVRNEEEARNKAKTYKPDEIALVGEYRGKTIEGFFDPNPSTLKNVQHKTVILSTTNGTVAIHNAEKAKHVYAASLLNGEAVASAVCQPSQDETVLLVCSGSSDRFCLEDLYGAGYFISCLRQLKTFYLTDAAKAALLLYEAYEHSPVEILKHSAVGEMLTQYGFLEEIGFVSRKNVYSVVPKVVKKKLVNGEETICLK</sequence>
<evidence type="ECO:0000256" key="7">
    <source>
        <dbReference type="ARBA" id="ARBA00033711"/>
    </source>
</evidence>
<dbReference type="AlphaFoldDB" id="A0AA86I2F6"/>
<dbReference type="PANTHER" id="PTHR37311:SF1">
    <property type="entry name" value="2-PHOSPHOSULFOLACTATE PHOSPHATASE-RELATED"/>
    <property type="match status" value="1"/>
</dbReference>
<dbReference type="GO" id="GO:0050545">
    <property type="term" value="F:sulfopyruvate decarboxylase activity"/>
    <property type="evidence" value="ECO:0007669"/>
    <property type="project" value="TreeGrafter"/>
</dbReference>
<comment type="similarity">
    <text evidence="2">Belongs to the ComB family.</text>
</comment>
<keyword evidence="5" id="KW-0378">Hydrolase</keyword>
<dbReference type="SUPFAM" id="SSF142823">
    <property type="entry name" value="ComB-like"/>
    <property type="match status" value="1"/>
</dbReference>
<keyword evidence="6" id="KW-0460">Magnesium</keyword>
<evidence type="ECO:0000256" key="4">
    <source>
        <dbReference type="ARBA" id="ARBA00021948"/>
    </source>
</evidence>
<evidence type="ECO:0000313" key="9">
    <source>
        <dbReference type="Proteomes" id="UP000253834"/>
    </source>
</evidence>
<comment type="cofactor">
    <cofactor evidence="1">
        <name>Mg(2+)</name>
        <dbReference type="ChEBI" id="CHEBI:18420"/>
    </cofactor>
</comment>
<evidence type="ECO:0000256" key="1">
    <source>
        <dbReference type="ARBA" id="ARBA00001946"/>
    </source>
</evidence>
<dbReference type="EMBL" id="CP022674">
    <property type="protein sequence ID" value="AXI29245.1"/>
    <property type="molecule type" value="Genomic_DNA"/>
</dbReference>
<evidence type="ECO:0000313" key="8">
    <source>
        <dbReference type="EMBL" id="AXI29245.1"/>
    </source>
</evidence>
<dbReference type="Gene3D" id="3.90.1560.10">
    <property type="entry name" value="ComB-like"/>
    <property type="match status" value="1"/>
</dbReference>
<dbReference type="Pfam" id="PF04029">
    <property type="entry name" value="2-ph_phosp"/>
    <property type="match status" value="1"/>
</dbReference>
<comment type="catalytic activity">
    <reaction evidence="7">
        <text>(2R)-O-phospho-3-sulfolactate + H2O = (2R)-3-sulfolactate + phosphate</text>
        <dbReference type="Rhea" id="RHEA:23416"/>
        <dbReference type="ChEBI" id="CHEBI:15377"/>
        <dbReference type="ChEBI" id="CHEBI:15597"/>
        <dbReference type="ChEBI" id="CHEBI:43474"/>
        <dbReference type="ChEBI" id="CHEBI:58738"/>
        <dbReference type="EC" id="3.1.3.71"/>
    </reaction>
</comment>
<protein>
    <recommendedName>
        <fullName evidence="4">Probable 2-phosphosulfolactate phosphatase</fullName>
        <ecNumber evidence="3">3.1.3.71</ecNumber>
    </recommendedName>
</protein>
<dbReference type="InterPro" id="IPR036702">
    <property type="entry name" value="ComB-like_sf"/>
</dbReference>
<dbReference type="InterPro" id="IPR005238">
    <property type="entry name" value="ComB-like"/>
</dbReference>
<dbReference type="GO" id="GO:0000287">
    <property type="term" value="F:magnesium ion binding"/>
    <property type="evidence" value="ECO:0007669"/>
    <property type="project" value="InterPro"/>
</dbReference>
<reference evidence="8 9" key="1">
    <citation type="submission" date="2017-07" db="EMBL/GenBank/DDBJ databases">
        <title>Isolation and development of strain Bacillus megaterium SR7 for enhanced growth and metabolite production under supercritical carbon dioxide.</title>
        <authorList>
            <person name="Freedman A.J.E."/>
            <person name="Peet K.C."/>
            <person name="Boock J.T."/>
            <person name="Penn K."/>
            <person name="Prather K.L.J."/>
            <person name="Thompson J.R."/>
        </authorList>
    </citation>
    <scope>NUCLEOTIDE SEQUENCE [LARGE SCALE GENOMIC DNA]</scope>
    <source>
        <strain evidence="8 9">SR7</strain>
    </source>
</reference>
<accession>A0AA86I2F6</accession>
<dbReference type="RefSeq" id="WP_114895303.1">
    <property type="nucleotide sequence ID" value="NZ_CP022674.1"/>
</dbReference>
<gene>
    <name evidence="8" type="ORF">CIB87_09530</name>
</gene>
<proteinExistence type="inferred from homology"/>
<dbReference type="PANTHER" id="PTHR37311">
    <property type="entry name" value="2-PHOSPHOSULFOLACTATE PHOSPHATASE-RELATED"/>
    <property type="match status" value="1"/>
</dbReference>